<evidence type="ECO:0000313" key="2">
    <source>
        <dbReference type="Ensembl" id="ENSCATP00000003557.1"/>
    </source>
</evidence>
<evidence type="ECO:0000256" key="1">
    <source>
        <dbReference type="SAM" id="Phobius"/>
    </source>
</evidence>
<sequence>MKANFVKISVTYSAFPNYLNWQCILESWNVSGKIHRRPSDIGSFREDDFSLCTPSDHRKFGNVYGWCACIISLKLASYLSIYLPTHLPSYPAH</sequence>
<reference evidence="2" key="1">
    <citation type="submission" date="2025-08" db="UniProtKB">
        <authorList>
            <consortium name="Ensembl"/>
        </authorList>
    </citation>
    <scope>IDENTIFICATION</scope>
</reference>
<proteinExistence type="predicted"/>
<evidence type="ECO:0000313" key="3">
    <source>
        <dbReference type="Proteomes" id="UP000233060"/>
    </source>
</evidence>
<accession>A0A2K5KS73</accession>
<keyword evidence="1" id="KW-0472">Membrane</keyword>
<keyword evidence="1" id="KW-1133">Transmembrane helix</keyword>
<organism evidence="2 3">
    <name type="scientific">Cercocebus atys</name>
    <name type="common">Sooty mangabey</name>
    <name type="synonym">Cercocebus torquatus atys</name>
    <dbReference type="NCBI Taxonomy" id="9531"/>
    <lineage>
        <taxon>Eukaryota</taxon>
        <taxon>Metazoa</taxon>
        <taxon>Chordata</taxon>
        <taxon>Craniata</taxon>
        <taxon>Vertebrata</taxon>
        <taxon>Euteleostomi</taxon>
        <taxon>Mammalia</taxon>
        <taxon>Eutheria</taxon>
        <taxon>Euarchontoglires</taxon>
        <taxon>Primates</taxon>
        <taxon>Haplorrhini</taxon>
        <taxon>Catarrhini</taxon>
        <taxon>Cercopithecidae</taxon>
        <taxon>Cercopithecinae</taxon>
        <taxon>Cercocebus</taxon>
    </lineage>
</organism>
<dbReference type="GeneTree" id="ENSGT00960000187103"/>
<feature type="transmembrane region" description="Helical" evidence="1">
    <location>
        <begin position="63"/>
        <end position="83"/>
    </location>
</feature>
<keyword evidence="1" id="KW-0812">Transmembrane</keyword>
<keyword evidence="3" id="KW-1185">Reference proteome</keyword>
<protein>
    <submittedName>
        <fullName evidence="2">Uncharacterized protein</fullName>
    </submittedName>
</protein>
<dbReference type="OMA" id="WQCILES"/>
<dbReference type="Proteomes" id="UP000233060">
    <property type="component" value="Unassembled WGS sequence"/>
</dbReference>
<dbReference type="Ensembl" id="ENSCATT00000015405.1">
    <property type="protein sequence ID" value="ENSCATP00000003557.1"/>
    <property type="gene ID" value="ENSCATG00000013678.1"/>
</dbReference>
<dbReference type="AlphaFoldDB" id="A0A2K5KS73"/>
<name>A0A2K5KS73_CERAT</name>
<reference evidence="2" key="2">
    <citation type="submission" date="2025-09" db="UniProtKB">
        <authorList>
            <consortium name="Ensembl"/>
        </authorList>
    </citation>
    <scope>IDENTIFICATION</scope>
</reference>